<gene>
    <name evidence="2" type="ORF">KEM10_08310</name>
</gene>
<dbReference type="RefSeq" id="WP_212215525.1">
    <property type="nucleotide sequence ID" value="NZ_JAGUCO010000004.1"/>
</dbReference>
<dbReference type="InterPro" id="IPR002909">
    <property type="entry name" value="IPT_dom"/>
</dbReference>
<dbReference type="EMBL" id="JAGUCO010000004">
    <property type="protein sequence ID" value="MBS2098281.1"/>
    <property type="molecule type" value="Genomic_DNA"/>
</dbReference>
<dbReference type="Proteomes" id="UP000708576">
    <property type="component" value="Unassembled WGS sequence"/>
</dbReference>
<feature type="domain" description="IPT/TIG" evidence="1">
    <location>
        <begin position="133"/>
        <end position="212"/>
    </location>
</feature>
<sequence>MNTIRNALLLAIFSLIFVNCQKDYQKSDILVLSTKKVAINGSTTNGVTFSASILLDSEDAILEQGFVVALNMKPTIEDELLHVQELGNSDFSLKYNNVLIPDTMYYVRSFVKTEKHLVYGNEVEFYSNGSQPPVISKIEPSVAFWGDTILITGENFDKYGKNNKVLFDHFLSKKVWGGEDTIYAIVPAELNKKESEVSVSLYEQDSKNTISFEIFSPIIEKVSITEGQFPDTVLISGDWFNTENVNVLLDGYECKLLSGSKDKLSFIVPFIGAGGEYSLQLSQAGEKIIVDNDFQYNKQEIYGLPEDGVFYGDKMVITGNNIDFRRFPLTIYVDNHFMNVANYHKYQDSIIFSLTNVFYELKKDNAYYIEQKISRDKIFESIFSFKNPHIEMIDMETIVNGTLMVNAMGCSFGMVYLQGPVTESHYLTMTRNKGEWSLRYDLLPGLYQFYYESEILGRSETNEFTILEPQLNSLEKNSYSRKDELIVVNGDNLPINMWSGNTNFKIKHLDSDRVFHFNGRVENLKNNQINPLWLIGKGEYEIYLELRGEKISNALSFTFEDDFEYVDSVAGFVKPPNWNTKGLKWKDNLFIGDGWHSYLVNLDSKAIKGVEGIESALMDIVRVGDNVFFLDEFGMIYTIEDVVDQWQASAIEMSELVDATFLRDNELWYITRNGKVYNYNGGDIQFFGSIPNYERSIYAYANNYELFLFKQTNVEIRDINSLLVNEVIEYDIDDFMWTEKNFVPSKNGIAIYHNRTFSFFDLDNRTFSSPNEYGLPGYYESVLFNDDNDDLFLLNENFIYKY</sequence>
<name>A0ABS5JUY3_9BACT</name>
<dbReference type="InterPro" id="IPR014756">
    <property type="entry name" value="Ig_E-set"/>
</dbReference>
<organism evidence="2 3">
    <name type="scientific">Carboxylicivirga linearis</name>
    <dbReference type="NCBI Taxonomy" id="1628157"/>
    <lineage>
        <taxon>Bacteria</taxon>
        <taxon>Pseudomonadati</taxon>
        <taxon>Bacteroidota</taxon>
        <taxon>Bacteroidia</taxon>
        <taxon>Marinilabiliales</taxon>
        <taxon>Marinilabiliaceae</taxon>
        <taxon>Carboxylicivirga</taxon>
    </lineage>
</organism>
<accession>A0ABS5JUY3</accession>
<protein>
    <submittedName>
        <fullName evidence="2">IPT/TIG domain-containing protein</fullName>
    </submittedName>
</protein>
<evidence type="ECO:0000313" key="3">
    <source>
        <dbReference type="Proteomes" id="UP000708576"/>
    </source>
</evidence>
<dbReference type="Gene3D" id="2.60.40.10">
    <property type="entry name" value="Immunoglobulins"/>
    <property type="match status" value="2"/>
</dbReference>
<evidence type="ECO:0000313" key="2">
    <source>
        <dbReference type="EMBL" id="MBS2098281.1"/>
    </source>
</evidence>
<proteinExistence type="predicted"/>
<comment type="caution">
    <text evidence="2">The sequence shown here is derived from an EMBL/GenBank/DDBJ whole genome shotgun (WGS) entry which is preliminary data.</text>
</comment>
<dbReference type="CDD" id="cd00102">
    <property type="entry name" value="IPT"/>
    <property type="match status" value="1"/>
</dbReference>
<feature type="domain" description="IPT/TIG" evidence="1">
    <location>
        <begin position="217"/>
        <end position="289"/>
    </location>
</feature>
<keyword evidence="3" id="KW-1185">Reference proteome</keyword>
<dbReference type="SUPFAM" id="SSF81296">
    <property type="entry name" value="E set domains"/>
    <property type="match status" value="2"/>
</dbReference>
<reference evidence="2 3" key="1">
    <citation type="journal article" date="2015" name="Int. J. Syst. Evol. Microbiol.">
        <title>Carboxylicivirga linearis sp. nov., isolated from a sea cucumber culture pond.</title>
        <authorList>
            <person name="Wang F.Q."/>
            <person name="Zhou Y.X."/>
            <person name="Lin X.Z."/>
            <person name="Chen G.J."/>
            <person name="Du Z.J."/>
        </authorList>
    </citation>
    <scope>NUCLEOTIDE SEQUENCE [LARGE SCALE GENOMIC DNA]</scope>
    <source>
        <strain evidence="2 3">FB218</strain>
    </source>
</reference>
<evidence type="ECO:0000259" key="1">
    <source>
        <dbReference type="Pfam" id="PF01833"/>
    </source>
</evidence>
<dbReference type="Pfam" id="PF01833">
    <property type="entry name" value="TIG"/>
    <property type="match status" value="2"/>
</dbReference>
<dbReference type="InterPro" id="IPR013783">
    <property type="entry name" value="Ig-like_fold"/>
</dbReference>